<dbReference type="EMBL" id="JAZGQO010000005">
    <property type="protein sequence ID" value="KAK6186660.1"/>
    <property type="molecule type" value="Genomic_DNA"/>
</dbReference>
<reference evidence="2 3" key="1">
    <citation type="submission" date="2024-01" db="EMBL/GenBank/DDBJ databases">
        <title>The genome of the rayed Mediterranean limpet Patella caerulea (Linnaeus, 1758).</title>
        <authorList>
            <person name="Anh-Thu Weber A."/>
            <person name="Halstead-Nussloch G."/>
        </authorList>
    </citation>
    <scope>NUCLEOTIDE SEQUENCE [LARGE SCALE GENOMIC DNA]</scope>
    <source>
        <strain evidence="2">AATW-2023a</strain>
        <tissue evidence="2">Whole specimen</tissue>
    </source>
</reference>
<proteinExistence type="predicted"/>
<comment type="caution">
    <text evidence="2">The sequence shown here is derived from an EMBL/GenBank/DDBJ whole genome shotgun (WGS) entry which is preliminary data.</text>
</comment>
<dbReference type="Pfam" id="PF20700">
    <property type="entry name" value="Mutator"/>
    <property type="match status" value="1"/>
</dbReference>
<name>A0AAN8QAL9_PATCE</name>
<dbReference type="InterPro" id="IPR049012">
    <property type="entry name" value="Mutator_transp_dom"/>
</dbReference>
<dbReference type="Proteomes" id="UP001347796">
    <property type="component" value="Unassembled WGS sequence"/>
</dbReference>
<evidence type="ECO:0000313" key="2">
    <source>
        <dbReference type="EMBL" id="KAK6186660.1"/>
    </source>
</evidence>
<evidence type="ECO:0000259" key="1">
    <source>
        <dbReference type="Pfam" id="PF20700"/>
    </source>
</evidence>
<accession>A0AAN8QAL9</accession>
<sequence length="202" mass="23267">METAIAKILWARSEQLGFRYTTVLSDGDSKTIDALNELSPYGETTPIIKEECINHVSKRMYKGLKLISRNAMAAARAEGKTRNPVSGQGKMTKARMKSWSSYYRKAIIENSESVDDMKSAIWAIFFHSMSDSNNPHHDRCSVAWCFFKQATEQGIDPEEFRARKKHDTPLSKEVAYYFIDLFKHLTNEELLKRCQKKTNTKR</sequence>
<feature type="domain" description="Mutator-like transposase" evidence="1">
    <location>
        <begin position="1"/>
        <end position="145"/>
    </location>
</feature>
<organism evidence="2 3">
    <name type="scientific">Patella caerulea</name>
    <name type="common">Rayed Mediterranean limpet</name>
    <dbReference type="NCBI Taxonomy" id="87958"/>
    <lineage>
        <taxon>Eukaryota</taxon>
        <taxon>Metazoa</taxon>
        <taxon>Spiralia</taxon>
        <taxon>Lophotrochozoa</taxon>
        <taxon>Mollusca</taxon>
        <taxon>Gastropoda</taxon>
        <taxon>Patellogastropoda</taxon>
        <taxon>Patelloidea</taxon>
        <taxon>Patellidae</taxon>
        <taxon>Patella</taxon>
    </lineage>
</organism>
<dbReference type="AlphaFoldDB" id="A0AAN8QAL9"/>
<evidence type="ECO:0000313" key="3">
    <source>
        <dbReference type="Proteomes" id="UP001347796"/>
    </source>
</evidence>
<protein>
    <recommendedName>
        <fullName evidence="1">Mutator-like transposase domain-containing protein</fullName>
    </recommendedName>
</protein>
<keyword evidence="3" id="KW-1185">Reference proteome</keyword>
<gene>
    <name evidence="2" type="ORF">SNE40_005946</name>
</gene>